<proteinExistence type="predicted"/>
<evidence type="ECO:0000313" key="3">
    <source>
        <dbReference type="EMBL" id="KAK0066758.1"/>
    </source>
</evidence>
<dbReference type="AlphaFoldDB" id="A0AAD8C6W3"/>
<keyword evidence="1" id="KW-1133">Transmembrane helix</keyword>
<protein>
    <recommendedName>
        <fullName evidence="5">Ig-like domain-containing protein</fullName>
    </recommendedName>
</protein>
<sequence>MSNCVQMFYFHIVILSCVSFKGLEGQLQLCDRPNHVSTKTDIAPLHSSIQLRLCLVANITRSKFPILRINNCLIGLNHNDQCQNFAWQRESTKRNELILTITLLNVTVHEYGDNDIFVHTGLGAIGSETLYFKWTINPTGNHIHTFEAKRLQTADEEIDKITCKASWYPQMIIISNNVTGKILNVVNNTIKQTENRSLSSDFVENESSDSTVFKCEVISFRGISNFKYLDLTNICLPKLCEGEHFVHSVNSTSGVAVNVTLCLVHNKELGNQNINVSFSPKGNVAFSLKVIHTRHNIYNINLTLSNLTNKDSGDYTAKITVSNINIMFEQKIQMFIYDPPQLCERSNNNTVIHTDLYGNLSISFCVSSTRPFQNKILVNKRVLDHRLSSSFYKKNMSTTEYNCTLHLHNVSPLNATKYKVSLFTDLGFEFLYVFDLKINCCLDLCNNQESQVEAKYRIGSQTVVHICLVSDLKINHIGIDNVVYDVNVENYTTLSVSLDSMYRQERSSHYSYIQIYFRNSSLLNKKNYKITVKPSEKCYKDLLLTFQKMDVPDFEDCWKQQLKKYYFLRLGSNVTITFCIKKSQYSINRAGITLNAIGHKKCGNINVSLHENEPNQYKIEIQFINIKIENFARYEVSVNFSGDVFIRNTFYLIQDIEVQKSVCKTDSANQRHIDNPANSTFCLKTFGTLDTSVTINNETFSISTNNNSRILVARKLDKGEGINYLQVQILDESLEKYILQMPSSSKEYTLQLAIFSNCASSVYIDCVNQTETNSTLTLCKSVKISNKFELSWEDRLITNNTKAESHYELKPLGYNEWFQVNLIANKIDCQTQKNSTAKVGLRSQKVHVNVTILRSTRQNNTVSKSFAKRTTLTLLPLLFLLIVVPITGVLCYVCIFRATKKYQLGKINQDSDLNTRRLEAKYVNCHVTSHDGQLSFVDVAPQDTVWFVHPLPDLTKDLYANIRQLPSETITAGACCFDGSTKQLSEDGLVYATLEHMSEGQSLQTSKTTQSNDSVIYASLDFDKMSRLALQVKEKRKE</sequence>
<dbReference type="EMBL" id="JASAOG010000009">
    <property type="protein sequence ID" value="KAK0066758.1"/>
    <property type="molecule type" value="Genomic_DNA"/>
</dbReference>
<accession>A0AAD8C6W3</accession>
<feature type="transmembrane region" description="Helical" evidence="1">
    <location>
        <begin position="874"/>
        <end position="896"/>
    </location>
</feature>
<keyword evidence="1" id="KW-0812">Transmembrane</keyword>
<feature type="signal peptide" evidence="2">
    <location>
        <begin position="1"/>
        <end position="25"/>
    </location>
</feature>
<feature type="chain" id="PRO_5042018239" description="Ig-like domain-containing protein" evidence="2">
    <location>
        <begin position="26"/>
        <end position="1038"/>
    </location>
</feature>
<keyword evidence="4" id="KW-1185">Reference proteome</keyword>
<name>A0AAD8C6W3_BIOPF</name>
<evidence type="ECO:0000313" key="4">
    <source>
        <dbReference type="Proteomes" id="UP001233172"/>
    </source>
</evidence>
<reference evidence="3" key="2">
    <citation type="submission" date="2023-04" db="EMBL/GenBank/DDBJ databases">
        <authorList>
            <person name="Bu L."/>
            <person name="Lu L."/>
            <person name="Laidemitt M.R."/>
            <person name="Zhang S.M."/>
            <person name="Mutuku M."/>
            <person name="Mkoji G."/>
            <person name="Steinauer M."/>
            <person name="Loker E.S."/>
        </authorList>
    </citation>
    <scope>NUCLEOTIDE SEQUENCE</scope>
    <source>
        <strain evidence="3">KasaAsao</strain>
        <tissue evidence="3">Whole Snail</tissue>
    </source>
</reference>
<keyword evidence="1" id="KW-0472">Membrane</keyword>
<organism evidence="3 4">
    <name type="scientific">Biomphalaria pfeifferi</name>
    <name type="common">Bloodfluke planorb</name>
    <name type="synonym">Freshwater snail</name>
    <dbReference type="NCBI Taxonomy" id="112525"/>
    <lineage>
        <taxon>Eukaryota</taxon>
        <taxon>Metazoa</taxon>
        <taxon>Spiralia</taxon>
        <taxon>Lophotrochozoa</taxon>
        <taxon>Mollusca</taxon>
        <taxon>Gastropoda</taxon>
        <taxon>Heterobranchia</taxon>
        <taxon>Euthyneura</taxon>
        <taxon>Panpulmonata</taxon>
        <taxon>Hygrophila</taxon>
        <taxon>Lymnaeoidea</taxon>
        <taxon>Planorbidae</taxon>
        <taxon>Biomphalaria</taxon>
    </lineage>
</organism>
<evidence type="ECO:0000256" key="2">
    <source>
        <dbReference type="SAM" id="SignalP"/>
    </source>
</evidence>
<evidence type="ECO:0000256" key="1">
    <source>
        <dbReference type="SAM" id="Phobius"/>
    </source>
</evidence>
<dbReference type="Proteomes" id="UP001233172">
    <property type="component" value="Unassembled WGS sequence"/>
</dbReference>
<keyword evidence="2" id="KW-0732">Signal</keyword>
<reference evidence="3" key="1">
    <citation type="journal article" date="2023" name="PLoS Negl. Trop. Dis.">
        <title>A genome sequence for Biomphalaria pfeifferi, the major vector snail for the human-infecting parasite Schistosoma mansoni.</title>
        <authorList>
            <person name="Bu L."/>
            <person name="Lu L."/>
            <person name="Laidemitt M.R."/>
            <person name="Zhang S.M."/>
            <person name="Mutuku M."/>
            <person name="Mkoji G."/>
            <person name="Steinauer M."/>
            <person name="Loker E.S."/>
        </authorList>
    </citation>
    <scope>NUCLEOTIDE SEQUENCE</scope>
    <source>
        <strain evidence="3">KasaAsao</strain>
    </source>
</reference>
<evidence type="ECO:0008006" key="5">
    <source>
        <dbReference type="Google" id="ProtNLM"/>
    </source>
</evidence>
<gene>
    <name evidence="3" type="ORF">Bpfe_003493</name>
</gene>
<comment type="caution">
    <text evidence="3">The sequence shown here is derived from an EMBL/GenBank/DDBJ whole genome shotgun (WGS) entry which is preliminary data.</text>
</comment>